<dbReference type="WBParaSite" id="OFLC_0001123601-mRNA-1">
    <property type="protein sequence ID" value="OFLC_0001123601-mRNA-1"/>
    <property type="gene ID" value="OFLC_0001123601"/>
</dbReference>
<feature type="region of interest" description="Disordered" evidence="1">
    <location>
        <begin position="1"/>
        <end position="29"/>
    </location>
</feature>
<evidence type="ECO:0000313" key="3">
    <source>
        <dbReference type="Proteomes" id="UP000267606"/>
    </source>
</evidence>
<proteinExistence type="predicted"/>
<evidence type="ECO:0000313" key="2">
    <source>
        <dbReference type="EMBL" id="VDO74966.1"/>
    </source>
</evidence>
<gene>
    <name evidence="2" type="ORF">OFLC_LOCUS11238</name>
</gene>
<dbReference type="Proteomes" id="UP000267606">
    <property type="component" value="Unassembled WGS sequence"/>
</dbReference>
<dbReference type="EMBL" id="UZAJ01015977">
    <property type="protein sequence ID" value="VDO74966.1"/>
    <property type="molecule type" value="Genomic_DNA"/>
</dbReference>
<organism evidence="4">
    <name type="scientific">Onchocerca flexuosa</name>
    <dbReference type="NCBI Taxonomy" id="387005"/>
    <lineage>
        <taxon>Eukaryota</taxon>
        <taxon>Metazoa</taxon>
        <taxon>Ecdysozoa</taxon>
        <taxon>Nematoda</taxon>
        <taxon>Chromadorea</taxon>
        <taxon>Rhabditida</taxon>
        <taxon>Spirurina</taxon>
        <taxon>Spiruromorpha</taxon>
        <taxon>Filarioidea</taxon>
        <taxon>Onchocercidae</taxon>
        <taxon>Onchocerca</taxon>
    </lineage>
</organism>
<sequence length="103" mass="11771">MHPPLKKSNNSIKKSPEKRKTNSAALSDRPHKLPVVIVCEQDKISEDQNFTKASTSKHLTSTEIKEKADHLLNAVFKHKNYKTAIQKQAIYAVARSEFFFSFK</sequence>
<dbReference type="STRING" id="387005.A0A183HUS4"/>
<protein>
    <submittedName>
        <fullName evidence="2 4">Uncharacterized protein</fullName>
    </submittedName>
</protein>
<keyword evidence="3" id="KW-1185">Reference proteome</keyword>
<reference evidence="4" key="1">
    <citation type="submission" date="2016-06" db="UniProtKB">
        <authorList>
            <consortium name="WormBaseParasite"/>
        </authorList>
    </citation>
    <scope>IDENTIFICATION</scope>
</reference>
<evidence type="ECO:0000256" key="1">
    <source>
        <dbReference type="SAM" id="MobiDB-lite"/>
    </source>
</evidence>
<dbReference type="AlphaFoldDB" id="A0A183HUS4"/>
<accession>A0A183HUS4</accession>
<name>A0A183HUS4_9BILA</name>
<reference evidence="2 3" key="2">
    <citation type="submission" date="2018-11" db="EMBL/GenBank/DDBJ databases">
        <authorList>
            <consortium name="Pathogen Informatics"/>
        </authorList>
    </citation>
    <scope>NUCLEOTIDE SEQUENCE [LARGE SCALE GENOMIC DNA]</scope>
</reference>
<evidence type="ECO:0000313" key="4">
    <source>
        <dbReference type="WBParaSite" id="OFLC_0001123601-mRNA-1"/>
    </source>
</evidence>